<accession>A0A5J4QEU1</accession>
<dbReference type="PANTHER" id="PTHR11586:SF37">
    <property type="entry name" value="TRNA-BINDING DOMAIN-CONTAINING PROTEIN"/>
    <property type="match status" value="1"/>
</dbReference>
<dbReference type="InterPro" id="IPR002547">
    <property type="entry name" value="tRNA-bd_dom"/>
</dbReference>
<evidence type="ECO:0000256" key="1">
    <source>
        <dbReference type="ARBA" id="ARBA00022555"/>
    </source>
</evidence>
<dbReference type="AlphaFoldDB" id="A0A5J4QEU1"/>
<keyword evidence="2" id="KW-0694">RNA-binding</keyword>
<dbReference type="PANTHER" id="PTHR11586">
    <property type="entry name" value="TRNA-AMINOACYLATION COFACTOR ARC1 FAMILY MEMBER"/>
    <property type="match status" value="1"/>
</dbReference>
<dbReference type="EMBL" id="SNRY01003858">
    <property type="protein sequence ID" value="KAA6319508.1"/>
    <property type="molecule type" value="Genomic_DNA"/>
</dbReference>
<proteinExistence type="predicted"/>
<keyword evidence="1" id="KW-0820">tRNA-binding</keyword>
<dbReference type="GO" id="GO:0004825">
    <property type="term" value="F:methionine-tRNA ligase activity"/>
    <property type="evidence" value="ECO:0007669"/>
    <property type="project" value="UniProtKB-EC"/>
</dbReference>
<dbReference type="SUPFAM" id="SSF50249">
    <property type="entry name" value="Nucleic acid-binding proteins"/>
    <property type="match status" value="1"/>
</dbReference>
<dbReference type="InterPro" id="IPR051270">
    <property type="entry name" value="Tyrosine-tRNA_ligase_regulator"/>
</dbReference>
<sequence>PKAEKLLQFKIDDGLETRTIVSGIAKYYHPEELTGKQVCFVANLAPRTLKGIVSEGMILSAEDFDGRSAVVMPEKEVKAGSEVK</sequence>
<gene>
    <name evidence="4" type="ORF">EZS27_030605</name>
</gene>
<dbReference type="PROSITE" id="PS50886">
    <property type="entry name" value="TRBD"/>
    <property type="match status" value="1"/>
</dbReference>
<evidence type="ECO:0000256" key="2">
    <source>
        <dbReference type="ARBA" id="ARBA00022884"/>
    </source>
</evidence>
<evidence type="ECO:0000259" key="3">
    <source>
        <dbReference type="PROSITE" id="PS50886"/>
    </source>
</evidence>
<comment type="caution">
    <text evidence="4">The sequence shown here is derived from an EMBL/GenBank/DDBJ whole genome shotgun (WGS) entry which is preliminary data.</text>
</comment>
<dbReference type="InterPro" id="IPR012340">
    <property type="entry name" value="NA-bd_OB-fold"/>
</dbReference>
<dbReference type="Pfam" id="PF01588">
    <property type="entry name" value="tRNA_bind"/>
    <property type="match status" value="1"/>
</dbReference>
<feature type="domain" description="TRNA-binding" evidence="3">
    <location>
        <begin position="1"/>
        <end position="84"/>
    </location>
</feature>
<name>A0A5J4QEU1_9ZZZZ</name>
<organism evidence="4">
    <name type="scientific">termite gut metagenome</name>
    <dbReference type="NCBI Taxonomy" id="433724"/>
    <lineage>
        <taxon>unclassified sequences</taxon>
        <taxon>metagenomes</taxon>
        <taxon>organismal metagenomes</taxon>
    </lineage>
</organism>
<protein>
    <submittedName>
        <fullName evidence="4">Methionine--tRNA ligase</fullName>
        <ecNumber evidence="4">6.1.1.10</ecNumber>
    </submittedName>
</protein>
<dbReference type="Gene3D" id="2.40.50.140">
    <property type="entry name" value="Nucleic acid-binding proteins"/>
    <property type="match status" value="1"/>
</dbReference>
<reference evidence="4" key="1">
    <citation type="submission" date="2019-03" db="EMBL/GenBank/DDBJ databases">
        <title>Single cell metagenomics reveals metabolic interactions within the superorganism composed of flagellate Streblomastix strix and complex community of Bacteroidetes bacteria on its surface.</title>
        <authorList>
            <person name="Treitli S.C."/>
            <person name="Kolisko M."/>
            <person name="Husnik F."/>
            <person name="Keeling P."/>
            <person name="Hampl V."/>
        </authorList>
    </citation>
    <scope>NUCLEOTIDE SEQUENCE</scope>
    <source>
        <strain evidence="4">STM</strain>
    </source>
</reference>
<feature type="non-terminal residue" evidence="4">
    <location>
        <position position="1"/>
    </location>
</feature>
<dbReference type="GO" id="GO:0000049">
    <property type="term" value="F:tRNA binding"/>
    <property type="evidence" value="ECO:0007669"/>
    <property type="project" value="UniProtKB-KW"/>
</dbReference>
<evidence type="ECO:0000313" key="4">
    <source>
        <dbReference type="EMBL" id="KAA6319508.1"/>
    </source>
</evidence>
<dbReference type="EC" id="6.1.1.10" evidence="4"/>
<keyword evidence="4" id="KW-0436">Ligase</keyword>